<dbReference type="EMBL" id="OU895877">
    <property type="protein sequence ID" value="CAG9800145.1"/>
    <property type="molecule type" value="Genomic_DNA"/>
</dbReference>
<dbReference type="GO" id="GO:0004366">
    <property type="term" value="F:glycerol-3-phosphate O-acyltransferase activity"/>
    <property type="evidence" value="ECO:0007669"/>
    <property type="project" value="TreeGrafter"/>
</dbReference>
<dbReference type="GO" id="GO:0006072">
    <property type="term" value="P:glycerol-3-phosphate metabolic process"/>
    <property type="evidence" value="ECO:0007669"/>
    <property type="project" value="TreeGrafter"/>
</dbReference>
<dbReference type="GO" id="GO:0006631">
    <property type="term" value="P:fatty acid metabolic process"/>
    <property type="evidence" value="ECO:0007669"/>
    <property type="project" value="TreeGrafter"/>
</dbReference>
<dbReference type="AlphaFoldDB" id="A0A9N9RNC0"/>
<dbReference type="GO" id="GO:0019432">
    <property type="term" value="P:triglyceride biosynthetic process"/>
    <property type="evidence" value="ECO:0007669"/>
    <property type="project" value="TreeGrafter"/>
</dbReference>
<dbReference type="Proteomes" id="UP001153620">
    <property type="component" value="Chromosome 1"/>
</dbReference>
<protein>
    <recommendedName>
        <fullName evidence="1">GPAT/DHAPAT C-terminal domain-containing protein</fullName>
    </recommendedName>
</protein>
<evidence type="ECO:0000259" key="1">
    <source>
        <dbReference type="Pfam" id="PF19277"/>
    </source>
</evidence>
<dbReference type="OrthoDB" id="5962536at2759"/>
<proteinExistence type="predicted"/>
<dbReference type="PANTHER" id="PTHR12563">
    <property type="entry name" value="GLYCEROL-3-PHOSPHATE ACYLTRANSFERASE"/>
    <property type="match status" value="1"/>
</dbReference>
<reference evidence="2" key="1">
    <citation type="submission" date="2022-01" db="EMBL/GenBank/DDBJ databases">
        <authorList>
            <person name="King R."/>
        </authorList>
    </citation>
    <scope>NUCLEOTIDE SEQUENCE</scope>
</reference>
<gene>
    <name evidence="2" type="ORF">CHIRRI_LOCUS3096</name>
</gene>
<organism evidence="2 3">
    <name type="scientific">Chironomus riparius</name>
    <dbReference type="NCBI Taxonomy" id="315576"/>
    <lineage>
        <taxon>Eukaryota</taxon>
        <taxon>Metazoa</taxon>
        <taxon>Ecdysozoa</taxon>
        <taxon>Arthropoda</taxon>
        <taxon>Hexapoda</taxon>
        <taxon>Insecta</taxon>
        <taxon>Pterygota</taxon>
        <taxon>Neoptera</taxon>
        <taxon>Endopterygota</taxon>
        <taxon>Diptera</taxon>
        <taxon>Nematocera</taxon>
        <taxon>Chironomoidea</taxon>
        <taxon>Chironomidae</taxon>
        <taxon>Chironominae</taxon>
        <taxon>Chironomus</taxon>
    </lineage>
</organism>
<sequence length="617" mass="72402">MGKFEKPSIDKKIAGKMFDSARLERMRCREIRKTDMERNLMTLKRTSLPVIEPDYIRIKDPKCNRCNKDKESYGLTYEWHLEPIDIMDDDKRFSLWNSSTKRMLSRVTNGIVVQPAKIKMIKYLQENKSEIPIVYVLKSKARKLDEILLNYCLQSSELKIALSTTGMDETSLENHLNSHKSLMLFIDDEFQLKNVLKCIEYGKLKEIYMMPVSINYEIQHSKEFKPPMLTILPKCFYENYGLVKVNFNEPYTCSDLLQWIKEDDKTEEAMIEAIEGHLLHDIVFKRPIFSTNMLAYLLLTYFRTNGGTIEEIAKRIDEIRSNATNFIDFSFDGDALDVAKYAVTKLNNKIIINENLMIKPKEDSATLIELWDYAETLICHFTLQSVIILAAEHYKRVDSYVDYNKMIEHARELFEYLQLEVPLYRACSQLYEQLESAFDILSRRDLLTKPNVVTYTENEIRAQKIAEYFEENDNVDEYDENDSLNGNSVNDENEVTINTEKQTEINFLKDVVLPIQETYMNVAYCLKRLIGNQVVEEEYFLKIAINAMIDECFAENCKYWESCSIKWTKNALKLFELWGVISKVPDSDTVQYFIADEYNTEEAIHELAKHIEQFSDY</sequence>
<evidence type="ECO:0000313" key="2">
    <source>
        <dbReference type="EMBL" id="CAG9800145.1"/>
    </source>
</evidence>
<dbReference type="GO" id="GO:0008654">
    <property type="term" value="P:phospholipid biosynthetic process"/>
    <property type="evidence" value="ECO:0007669"/>
    <property type="project" value="TreeGrafter"/>
</dbReference>
<reference evidence="2" key="2">
    <citation type="submission" date="2022-10" db="EMBL/GenBank/DDBJ databases">
        <authorList>
            <consortium name="ENA_rothamsted_submissions"/>
            <consortium name="culmorum"/>
            <person name="King R."/>
        </authorList>
    </citation>
    <scope>NUCLEOTIDE SEQUENCE</scope>
</reference>
<keyword evidence="3" id="KW-1185">Reference proteome</keyword>
<accession>A0A9N9RNC0</accession>
<evidence type="ECO:0000313" key="3">
    <source>
        <dbReference type="Proteomes" id="UP001153620"/>
    </source>
</evidence>
<feature type="domain" description="GPAT/DHAPAT C-terminal" evidence="1">
    <location>
        <begin position="231"/>
        <end position="583"/>
    </location>
</feature>
<dbReference type="InterPro" id="IPR022284">
    <property type="entry name" value="GPAT/DHAPAT"/>
</dbReference>
<name>A0A9N9RNC0_9DIPT</name>
<dbReference type="InterPro" id="IPR045520">
    <property type="entry name" value="GPAT/DHAPAT_C"/>
</dbReference>
<dbReference type="Pfam" id="PF19277">
    <property type="entry name" value="GPAT_C"/>
    <property type="match status" value="1"/>
</dbReference>
<dbReference type="PANTHER" id="PTHR12563:SF23">
    <property type="entry name" value="BCDNA.GH07066"/>
    <property type="match status" value="1"/>
</dbReference>
<dbReference type="GO" id="GO:0031966">
    <property type="term" value="C:mitochondrial membrane"/>
    <property type="evidence" value="ECO:0007669"/>
    <property type="project" value="TreeGrafter"/>
</dbReference>